<gene>
    <name evidence="2" type="ORF">EXIGLDRAFT_752274</name>
</gene>
<accession>A0A165EN92</accession>
<proteinExistence type="predicted"/>
<evidence type="ECO:0000313" key="2">
    <source>
        <dbReference type="EMBL" id="KZV87334.1"/>
    </source>
</evidence>
<feature type="compositionally biased region" description="Low complexity" evidence="1">
    <location>
        <begin position="148"/>
        <end position="165"/>
    </location>
</feature>
<feature type="compositionally biased region" description="Pro residues" evidence="1">
    <location>
        <begin position="166"/>
        <end position="176"/>
    </location>
</feature>
<protein>
    <submittedName>
        <fullName evidence="2">Uncharacterized protein</fullName>
    </submittedName>
</protein>
<organism evidence="2 3">
    <name type="scientific">Exidia glandulosa HHB12029</name>
    <dbReference type="NCBI Taxonomy" id="1314781"/>
    <lineage>
        <taxon>Eukaryota</taxon>
        <taxon>Fungi</taxon>
        <taxon>Dikarya</taxon>
        <taxon>Basidiomycota</taxon>
        <taxon>Agaricomycotina</taxon>
        <taxon>Agaricomycetes</taxon>
        <taxon>Auriculariales</taxon>
        <taxon>Exidiaceae</taxon>
        <taxon>Exidia</taxon>
    </lineage>
</organism>
<dbReference type="InParanoid" id="A0A165EN92"/>
<reference evidence="2 3" key="1">
    <citation type="journal article" date="2016" name="Mol. Biol. Evol.">
        <title>Comparative Genomics of Early-Diverging Mushroom-Forming Fungi Provides Insights into the Origins of Lignocellulose Decay Capabilities.</title>
        <authorList>
            <person name="Nagy L.G."/>
            <person name="Riley R."/>
            <person name="Tritt A."/>
            <person name="Adam C."/>
            <person name="Daum C."/>
            <person name="Floudas D."/>
            <person name="Sun H."/>
            <person name="Yadav J.S."/>
            <person name="Pangilinan J."/>
            <person name="Larsson K.H."/>
            <person name="Matsuura K."/>
            <person name="Barry K."/>
            <person name="Labutti K."/>
            <person name="Kuo R."/>
            <person name="Ohm R.A."/>
            <person name="Bhattacharya S.S."/>
            <person name="Shirouzu T."/>
            <person name="Yoshinaga Y."/>
            <person name="Martin F.M."/>
            <person name="Grigoriev I.V."/>
            <person name="Hibbett D.S."/>
        </authorList>
    </citation>
    <scope>NUCLEOTIDE SEQUENCE [LARGE SCALE GENOMIC DNA]</scope>
    <source>
        <strain evidence="2 3">HHB12029</strain>
    </source>
</reference>
<dbReference type="EMBL" id="KV426128">
    <property type="protein sequence ID" value="KZV87334.1"/>
    <property type="molecule type" value="Genomic_DNA"/>
</dbReference>
<keyword evidence="3" id="KW-1185">Reference proteome</keyword>
<feature type="compositionally biased region" description="Polar residues" evidence="1">
    <location>
        <begin position="239"/>
        <end position="260"/>
    </location>
</feature>
<dbReference type="Proteomes" id="UP000077266">
    <property type="component" value="Unassembled WGS sequence"/>
</dbReference>
<feature type="region of interest" description="Disordered" evidence="1">
    <location>
        <begin position="232"/>
        <end position="298"/>
    </location>
</feature>
<dbReference type="AlphaFoldDB" id="A0A165EN92"/>
<evidence type="ECO:0000256" key="1">
    <source>
        <dbReference type="SAM" id="MobiDB-lite"/>
    </source>
</evidence>
<evidence type="ECO:0000313" key="3">
    <source>
        <dbReference type="Proteomes" id="UP000077266"/>
    </source>
</evidence>
<feature type="compositionally biased region" description="Basic residues" evidence="1">
    <location>
        <begin position="289"/>
        <end position="298"/>
    </location>
</feature>
<sequence>MPYVRPSHFDDFQFAACTFWADRIRRAMFAGAEFPAYAPASYDDFHAVNPTVISSARGNSAINDDIVHRQQEQEAALRRVDSRIAQEQHERDNDRLSIPVAALKIFLDHDTTVARMHTEQIQATTRTPQSGQRAWFDRRMRRGAARRTYGPRPFRPQQRFRGFDTPRPPPYTPPYTPTQAPRQDVPMREATPAAAPLLQTIFGNPEGFFGANANGCATPNDNYDYDYEMEDATGPEQEASGSAFPTTETTAVAQSETGSVTDAVASLGLGPDAHSTSSEAGREGVCQARARHQAPRGQ</sequence>
<name>A0A165EN92_EXIGL</name>
<feature type="region of interest" description="Disordered" evidence="1">
    <location>
        <begin position="148"/>
        <end position="184"/>
    </location>
</feature>